<dbReference type="AlphaFoldDB" id="A0A1J5Q0K3"/>
<proteinExistence type="predicted"/>
<accession>A0A1J5Q0K3</accession>
<gene>
    <name evidence="2" type="ORF">GALL_448090</name>
</gene>
<evidence type="ECO:0000313" key="2">
    <source>
        <dbReference type="EMBL" id="OIQ73551.1"/>
    </source>
</evidence>
<feature type="transmembrane region" description="Helical" evidence="1">
    <location>
        <begin position="61"/>
        <end position="81"/>
    </location>
</feature>
<reference evidence="2" key="1">
    <citation type="submission" date="2016-10" db="EMBL/GenBank/DDBJ databases">
        <title>Sequence of Gallionella enrichment culture.</title>
        <authorList>
            <person name="Poehlein A."/>
            <person name="Muehling M."/>
            <person name="Daniel R."/>
        </authorList>
    </citation>
    <scope>NUCLEOTIDE SEQUENCE</scope>
</reference>
<protein>
    <submittedName>
        <fullName evidence="2">Uncharacterized protein</fullName>
    </submittedName>
</protein>
<comment type="caution">
    <text evidence="2">The sequence shown here is derived from an EMBL/GenBank/DDBJ whole genome shotgun (WGS) entry which is preliminary data.</text>
</comment>
<dbReference type="EMBL" id="MLJW01002826">
    <property type="protein sequence ID" value="OIQ73551.1"/>
    <property type="molecule type" value="Genomic_DNA"/>
</dbReference>
<keyword evidence="1" id="KW-1133">Transmembrane helix</keyword>
<evidence type="ECO:0000256" key="1">
    <source>
        <dbReference type="SAM" id="Phobius"/>
    </source>
</evidence>
<feature type="transmembrane region" description="Helical" evidence="1">
    <location>
        <begin position="30"/>
        <end position="49"/>
    </location>
</feature>
<name>A0A1J5Q0K3_9ZZZZ</name>
<organism evidence="2">
    <name type="scientific">mine drainage metagenome</name>
    <dbReference type="NCBI Taxonomy" id="410659"/>
    <lineage>
        <taxon>unclassified sequences</taxon>
        <taxon>metagenomes</taxon>
        <taxon>ecological metagenomes</taxon>
    </lineage>
</organism>
<sequence>MTQDIRQQDDLNSSEAVRFTERDLNDEGAYSMRAASFCALAIAASLWWLSRLTPDVRHESIVMLVPAIAAAFGPFFLVAGVRSGLRLRLFGRSSIEIEKPVQGEPLRGIIRTARRVNAVSRYTIHLRCEDIQGRSIATTLFKGACHVPYAKIDSTHGIPFAIEPLHGETAAGNSDRLSAEKVKWWIEVRAHTDMISYLAVFDISSILQNLDEDEEKPWWLQLDPDTDPLPVVPAKKAAAPKAAATPKLF</sequence>
<keyword evidence="1" id="KW-0812">Transmembrane</keyword>
<keyword evidence="1" id="KW-0472">Membrane</keyword>